<dbReference type="AlphaFoldDB" id="A0A6V7RLQ1"/>
<keyword evidence="1 5" id="KW-0597">Phosphoprotein</keyword>
<dbReference type="SUPFAM" id="SSF52172">
    <property type="entry name" value="CheY-like"/>
    <property type="match status" value="1"/>
</dbReference>
<keyword evidence="3" id="KW-0238">DNA-binding</keyword>
<dbReference type="Pfam" id="PF00072">
    <property type="entry name" value="Response_reg"/>
    <property type="match status" value="1"/>
</dbReference>
<gene>
    <name evidence="8" type="primary">degU_2</name>
    <name evidence="8" type="ORF">JEOSCH030_01544</name>
</gene>
<dbReference type="Gene3D" id="3.40.50.2300">
    <property type="match status" value="1"/>
</dbReference>
<dbReference type="CDD" id="cd06170">
    <property type="entry name" value="LuxR_C_like"/>
    <property type="match status" value="1"/>
</dbReference>
<dbReference type="PANTHER" id="PTHR43214:SF43">
    <property type="entry name" value="TWO-COMPONENT RESPONSE REGULATOR"/>
    <property type="match status" value="1"/>
</dbReference>
<dbReference type="PANTHER" id="PTHR43214">
    <property type="entry name" value="TWO-COMPONENT RESPONSE REGULATOR"/>
    <property type="match status" value="1"/>
</dbReference>
<name>A0A6V7RLQ1_9BACL</name>
<evidence type="ECO:0000259" key="6">
    <source>
        <dbReference type="PROSITE" id="PS50043"/>
    </source>
</evidence>
<dbReference type="CDD" id="cd17535">
    <property type="entry name" value="REC_NarL-like"/>
    <property type="match status" value="1"/>
</dbReference>
<dbReference type="EMBL" id="CAJEWE010000010">
    <property type="protein sequence ID" value="CAD2078510.1"/>
    <property type="molecule type" value="Genomic_DNA"/>
</dbReference>
<keyword evidence="4" id="KW-0804">Transcription</keyword>
<dbReference type="SMART" id="SM00421">
    <property type="entry name" value="HTH_LUXR"/>
    <property type="match status" value="1"/>
</dbReference>
<dbReference type="PROSITE" id="PS00622">
    <property type="entry name" value="HTH_LUXR_1"/>
    <property type="match status" value="1"/>
</dbReference>
<organism evidence="8 9">
    <name type="scientific">Phocicoccus schoeneichii</name>
    <dbReference type="NCBI Taxonomy" id="1812261"/>
    <lineage>
        <taxon>Bacteria</taxon>
        <taxon>Bacillati</taxon>
        <taxon>Bacillota</taxon>
        <taxon>Bacilli</taxon>
        <taxon>Bacillales</taxon>
        <taxon>Salinicoccaceae</taxon>
        <taxon>Phocicoccus</taxon>
    </lineage>
</organism>
<evidence type="ECO:0000256" key="2">
    <source>
        <dbReference type="ARBA" id="ARBA00023015"/>
    </source>
</evidence>
<dbReference type="InterPro" id="IPR001789">
    <property type="entry name" value="Sig_transdc_resp-reg_receiver"/>
</dbReference>
<dbReference type="PRINTS" id="PR00038">
    <property type="entry name" value="HTHLUXR"/>
</dbReference>
<evidence type="ECO:0000256" key="4">
    <source>
        <dbReference type="ARBA" id="ARBA00023163"/>
    </source>
</evidence>
<evidence type="ECO:0000259" key="7">
    <source>
        <dbReference type="PROSITE" id="PS50110"/>
    </source>
</evidence>
<reference evidence="8 9" key="1">
    <citation type="submission" date="2020-07" db="EMBL/GenBank/DDBJ databases">
        <authorList>
            <person name="Criscuolo A."/>
        </authorList>
    </citation>
    <scope>NUCLEOTIDE SEQUENCE [LARGE SCALE GENOMIC DNA]</scope>
    <source>
        <strain evidence="9">CIP 111030</strain>
    </source>
</reference>
<accession>A0A6V7RLQ1</accession>
<proteinExistence type="predicted"/>
<dbReference type="SMART" id="SM00448">
    <property type="entry name" value="REC"/>
    <property type="match status" value="1"/>
</dbReference>
<dbReference type="InterPro" id="IPR016032">
    <property type="entry name" value="Sig_transdc_resp-reg_C-effctor"/>
</dbReference>
<dbReference type="GO" id="GO:0006355">
    <property type="term" value="P:regulation of DNA-templated transcription"/>
    <property type="evidence" value="ECO:0007669"/>
    <property type="project" value="InterPro"/>
</dbReference>
<dbReference type="InterPro" id="IPR011006">
    <property type="entry name" value="CheY-like_superfamily"/>
</dbReference>
<evidence type="ECO:0000256" key="3">
    <source>
        <dbReference type="ARBA" id="ARBA00023125"/>
    </source>
</evidence>
<dbReference type="Proteomes" id="UP000521032">
    <property type="component" value="Unassembled WGS sequence"/>
</dbReference>
<evidence type="ECO:0000313" key="9">
    <source>
        <dbReference type="Proteomes" id="UP000521032"/>
    </source>
</evidence>
<dbReference type="GO" id="GO:0000160">
    <property type="term" value="P:phosphorelay signal transduction system"/>
    <property type="evidence" value="ECO:0007669"/>
    <property type="project" value="InterPro"/>
</dbReference>
<keyword evidence="2" id="KW-0805">Transcription regulation</keyword>
<dbReference type="RefSeq" id="WP_186088342.1">
    <property type="nucleotide sequence ID" value="NZ_BMDB01000001.1"/>
</dbReference>
<sequence length="210" mass="23823">MSNIVITDDHAVVREGMKFLLSTTDDLNVIDDFESGKKLLEYLKKNHKKVDLVLLDLVMPEMDGIEVTREIKRDFKDVKVVILTSYTAEEYVRPVIHAKADGYLIKEMDATDLIDSIRGVIDGKAVIHPDITKLLQENSDMPHQRNILSTRELEVLGEMATGKSNKEIAETLFVSEKTVKTHVSHILTKLEVSDRTQAVIYAIRHNIVKL</sequence>
<feature type="modified residue" description="4-aspartylphosphate" evidence="5">
    <location>
        <position position="56"/>
    </location>
</feature>
<feature type="domain" description="HTH luxR-type" evidence="6">
    <location>
        <begin position="141"/>
        <end position="206"/>
    </location>
</feature>
<evidence type="ECO:0000313" key="8">
    <source>
        <dbReference type="EMBL" id="CAD2078510.1"/>
    </source>
</evidence>
<dbReference type="PROSITE" id="PS50043">
    <property type="entry name" value="HTH_LUXR_2"/>
    <property type="match status" value="1"/>
</dbReference>
<evidence type="ECO:0000256" key="1">
    <source>
        <dbReference type="ARBA" id="ARBA00022553"/>
    </source>
</evidence>
<evidence type="ECO:0000256" key="5">
    <source>
        <dbReference type="PROSITE-ProRule" id="PRU00169"/>
    </source>
</evidence>
<dbReference type="InterPro" id="IPR058245">
    <property type="entry name" value="NreC/VraR/RcsB-like_REC"/>
</dbReference>
<dbReference type="PROSITE" id="PS50110">
    <property type="entry name" value="RESPONSE_REGULATORY"/>
    <property type="match status" value="1"/>
</dbReference>
<comment type="caution">
    <text evidence="8">The sequence shown here is derived from an EMBL/GenBank/DDBJ whole genome shotgun (WGS) entry which is preliminary data.</text>
</comment>
<dbReference type="Pfam" id="PF00196">
    <property type="entry name" value="GerE"/>
    <property type="match status" value="1"/>
</dbReference>
<dbReference type="SUPFAM" id="SSF46894">
    <property type="entry name" value="C-terminal effector domain of the bipartite response regulators"/>
    <property type="match status" value="1"/>
</dbReference>
<dbReference type="GO" id="GO:0003677">
    <property type="term" value="F:DNA binding"/>
    <property type="evidence" value="ECO:0007669"/>
    <property type="project" value="UniProtKB-KW"/>
</dbReference>
<feature type="domain" description="Response regulatory" evidence="7">
    <location>
        <begin position="3"/>
        <end position="121"/>
    </location>
</feature>
<keyword evidence="9" id="KW-1185">Reference proteome</keyword>
<dbReference type="InterPro" id="IPR039420">
    <property type="entry name" value="WalR-like"/>
</dbReference>
<protein>
    <submittedName>
        <fullName evidence="8">Transcriptional regulatory protein DegU</fullName>
    </submittedName>
</protein>
<dbReference type="InterPro" id="IPR000792">
    <property type="entry name" value="Tscrpt_reg_LuxR_C"/>
</dbReference>